<accession>A0A0V8JA88</accession>
<proteinExistence type="predicted"/>
<evidence type="ECO:0000256" key="1">
    <source>
        <dbReference type="SAM" id="MobiDB-lite"/>
    </source>
</evidence>
<dbReference type="RefSeq" id="WP_025907737.1">
    <property type="nucleotide sequence ID" value="NZ_KQ758753.1"/>
</dbReference>
<feature type="signal peptide" evidence="2">
    <location>
        <begin position="1"/>
        <end position="24"/>
    </location>
</feature>
<dbReference type="Proteomes" id="UP000053681">
    <property type="component" value="Unassembled WGS sequence"/>
</dbReference>
<keyword evidence="2" id="KW-0732">Signal</keyword>
<name>A0A0V8JA88_9BACI</name>
<organism evidence="3 4">
    <name type="scientific">Priestia veravalensis</name>
    <dbReference type="NCBI Taxonomy" id="1414648"/>
    <lineage>
        <taxon>Bacteria</taxon>
        <taxon>Bacillati</taxon>
        <taxon>Bacillota</taxon>
        <taxon>Bacilli</taxon>
        <taxon>Bacillales</taxon>
        <taxon>Bacillaceae</taxon>
        <taxon>Priestia</taxon>
    </lineage>
</organism>
<evidence type="ECO:0000256" key="2">
    <source>
        <dbReference type="SAM" id="SignalP"/>
    </source>
</evidence>
<keyword evidence="4" id="KW-1185">Reference proteome</keyword>
<evidence type="ECO:0000313" key="4">
    <source>
        <dbReference type="Proteomes" id="UP000053681"/>
    </source>
</evidence>
<protein>
    <submittedName>
        <fullName evidence="3">Uncharacterized protein</fullName>
    </submittedName>
</protein>
<dbReference type="EMBL" id="LNQP01000139">
    <property type="protein sequence ID" value="KSU83982.1"/>
    <property type="molecule type" value="Genomic_DNA"/>
</dbReference>
<dbReference type="AlphaFoldDB" id="A0A0V8JA88"/>
<feature type="region of interest" description="Disordered" evidence="1">
    <location>
        <begin position="78"/>
        <end position="98"/>
    </location>
</feature>
<evidence type="ECO:0000313" key="3">
    <source>
        <dbReference type="EMBL" id="KSU83982.1"/>
    </source>
</evidence>
<sequence>MQFKKVLVGVVAASSLLYSSSAFAEENLEQPSLDEGEVIFWHPEVNLNSIDGKIDSSSINSEKSDTFKLDGKTFELPQADVNSSLKEDESESLDTSNEPIELQDQQTTQLLEMKKVDDDTYNALYVSDVSVEEISDEISDDANTEENTDDNILEPTSSSLFTRPAIHLLAAPSNGTEQSSWKYGVTGYVKVFYHVQYKDGIKHYDMNYVNVRWSAGSGSSVSSRSLTMGQQGSSAFAPGHVANNQKQTVSISKNSTTTVNVKDSWYPVFKGTVGASSTAKVKKGSNSGTLKVDTRILIP</sequence>
<gene>
    <name evidence="3" type="ORF">AS180_21115</name>
</gene>
<reference evidence="3 4" key="1">
    <citation type="submission" date="2015-11" db="EMBL/GenBank/DDBJ databases">
        <title>Bacillus caseinolyticus sp nov.</title>
        <authorList>
            <person name="Dastager S.G."/>
            <person name="Mawlankar R."/>
        </authorList>
    </citation>
    <scope>NUCLEOTIDE SEQUENCE [LARGE SCALE GENOMIC DNA]</scope>
    <source>
        <strain evidence="3 4">SGD-V-76</strain>
    </source>
</reference>
<comment type="caution">
    <text evidence="3">The sequence shown here is derived from an EMBL/GenBank/DDBJ whole genome shotgun (WGS) entry which is preliminary data.</text>
</comment>
<feature type="chain" id="PRO_5006893775" evidence="2">
    <location>
        <begin position="25"/>
        <end position="299"/>
    </location>
</feature>